<dbReference type="SMART" id="SM00028">
    <property type="entry name" value="TPR"/>
    <property type="match status" value="13"/>
</dbReference>
<dbReference type="SUPFAM" id="SSF48452">
    <property type="entry name" value="TPR-like"/>
    <property type="match status" value="4"/>
</dbReference>
<dbReference type="SMART" id="SM00671">
    <property type="entry name" value="SEL1"/>
    <property type="match status" value="5"/>
</dbReference>
<feature type="repeat" description="TPR" evidence="1">
    <location>
        <begin position="901"/>
        <end position="934"/>
    </location>
</feature>
<dbReference type="InterPro" id="IPR019734">
    <property type="entry name" value="TPR_rpt"/>
</dbReference>
<organism evidence="2 3">
    <name type="scientific">Anaeromicropila herbilytica</name>
    <dbReference type="NCBI Taxonomy" id="2785025"/>
    <lineage>
        <taxon>Bacteria</taxon>
        <taxon>Bacillati</taxon>
        <taxon>Bacillota</taxon>
        <taxon>Clostridia</taxon>
        <taxon>Lachnospirales</taxon>
        <taxon>Lachnospiraceae</taxon>
        <taxon>Anaeromicropila</taxon>
    </lineage>
</organism>
<feature type="repeat" description="TPR" evidence="1">
    <location>
        <begin position="761"/>
        <end position="794"/>
    </location>
</feature>
<evidence type="ECO:0000256" key="1">
    <source>
        <dbReference type="PROSITE-ProRule" id="PRU00339"/>
    </source>
</evidence>
<feature type="repeat" description="TPR" evidence="1">
    <location>
        <begin position="795"/>
        <end position="828"/>
    </location>
</feature>
<name>A0A7R7ICA5_9FIRM</name>
<feature type="repeat" description="TPR" evidence="1">
    <location>
        <begin position="831"/>
        <end position="864"/>
    </location>
</feature>
<keyword evidence="3" id="KW-1185">Reference proteome</keyword>
<dbReference type="PANTHER" id="PTHR12558:SF13">
    <property type="entry name" value="CELL DIVISION CYCLE PROTEIN 27 HOMOLOG"/>
    <property type="match status" value="1"/>
</dbReference>
<feature type="repeat" description="TPR" evidence="1">
    <location>
        <begin position="285"/>
        <end position="318"/>
    </location>
</feature>
<feature type="repeat" description="TPR" evidence="1">
    <location>
        <begin position="687"/>
        <end position="720"/>
    </location>
</feature>
<reference evidence="2 3" key="1">
    <citation type="submission" date="2020-11" db="EMBL/GenBank/DDBJ databases">
        <title>Draft genome sequencing of a Lachnospiraceae strain isolated from anoxic soil subjected to BSD treatment.</title>
        <authorList>
            <person name="Uek A."/>
            <person name="Tonouchi A."/>
        </authorList>
    </citation>
    <scope>NUCLEOTIDE SEQUENCE [LARGE SCALE GENOMIC DNA]</scope>
    <source>
        <strain evidence="2 3">TB5</strain>
    </source>
</reference>
<dbReference type="RefSeq" id="WP_271715739.1">
    <property type="nucleotide sequence ID" value="NZ_AP024169.1"/>
</dbReference>
<dbReference type="PROSITE" id="PS50293">
    <property type="entry name" value="TPR_REGION"/>
    <property type="match status" value="1"/>
</dbReference>
<dbReference type="InterPro" id="IPR011990">
    <property type="entry name" value="TPR-like_helical_dom_sf"/>
</dbReference>
<sequence>MSTLWKELGIEETKDKNIIKDAYRSKLVTVNPEDDEEGFKALRSAYEEAMRLADLEVEELIERKEDTPISQWLQKVNSTYQDFYKRIKVEEWEELLKEDICIGLETSNEVKEQLLIFLMDNFRLPHKVWIALNRIFHFTEEKEELYERYPKNFIDFIERAVWNEDFLDYDLFDGDSDSDYDGFIQIYYELKNALEEQNPNDIEKYIIECKDFMIYHPYLAVEEARCCIINKDYTKAKEIMEELQREYPDNTYIMYFYAYILYENNHIDEAFHTYQTLLEQVPNHYSAKLGLADCYFKKEDYEKAKEYYIDILENYPQDSYAENGMIKVNEILIQQYQEVIKEDANNINTILELGWCYYQNLHYEECIELLDKLTPDEENKLDYCNLKGRTLLYHNDFLRALEYLPVWLEGLEAITDEDTEELKKKRKRIGYAYFTISSAYSGLAKKEEKYLDIALEYVDKAIDKEDDLIQILSYKNQRADLLYSMNRYEECVDQCDSILEESEEYYPAIVKRQEAYYELERYQNVVDDYYKAIEIYSKDARPYKLAIKTFLLYQKYEDAMDIINKAKEEETYTDDICLLEVRAIRDNASTEEDMDKAYQLLNTVKEHIKEGTSVLERQGEAYYEGAICLRDLKKYKEALEEINQALHLTPDVDDYIYCKANILFDMQEYSQAESIYQLLGEKFINNENIIYKLARICDLRGERNKALQSYEEVLSINPENGNANYCIAEIYEEVAKETGKREYFERALPYRSRQIELYANDYNYIERGLLYAELERYEEAIEDYKKAIEDNPDSPYPYNNIGLAYQYQGKYELAIEYYSQSIDHFEDETIIMPYNNMADCYIILNRLEEAEECYKENLKLFPDRETSYTYLADLYRKRKEYVEAIRFYERAIKNLANINKNKIYLEIAETYEEKRDHKNAILYYKKAIKEDVKAPKAYAAFAGYYLYVGDNYGKAIKMLKKAIQLSEDHDDYFDYWGELGKRPKTQCKQHLICI</sequence>
<keyword evidence="1" id="KW-0802">TPR repeat</keyword>
<feature type="repeat" description="TPR" evidence="1">
    <location>
        <begin position="619"/>
        <end position="652"/>
    </location>
</feature>
<dbReference type="EMBL" id="AP024169">
    <property type="protein sequence ID" value="BCN30528.1"/>
    <property type="molecule type" value="Genomic_DNA"/>
</dbReference>
<dbReference type="Pfam" id="PF13181">
    <property type="entry name" value="TPR_8"/>
    <property type="match status" value="1"/>
</dbReference>
<protein>
    <recommendedName>
        <fullName evidence="4">Tetratricopeptide repeat protein</fullName>
    </recommendedName>
</protein>
<evidence type="ECO:0000313" key="2">
    <source>
        <dbReference type="EMBL" id="BCN30528.1"/>
    </source>
</evidence>
<dbReference type="AlphaFoldDB" id="A0A7R7ICA5"/>
<evidence type="ECO:0008006" key="4">
    <source>
        <dbReference type="Google" id="ProtNLM"/>
    </source>
</evidence>
<feature type="repeat" description="TPR" evidence="1">
    <location>
        <begin position="865"/>
        <end position="898"/>
    </location>
</feature>
<dbReference type="PANTHER" id="PTHR12558">
    <property type="entry name" value="CELL DIVISION CYCLE 16,23,27"/>
    <property type="match status" value="1"/>
</dbReference>
<evidence type="ECO:0000313" key="3">
    <source>
        <dbReference type="Proteomes" id="UP000595897"/>
    </source>
</evidence>
<dbReference type="Proteomes" id="UP000595897">
    <property type="component" value="Chromosome"/>
</dbReference>
<dbReference type="Pfam" id="PF13424">
    <property type="entry name" value="TPR_12"/>
    <property type="match status" value="1"/>
</dbReference>
<accession>A0A7R7ICA5</accession>
<dbReference type="InterPro" id="IPR006597">
    <property type="entry name" value="Sel1-like"/>
</dbReference>
<dbReference type="Pfam" id="PF13176">
    <property type="entry name" value="TPR_7"/>
    <property type="match status" value="1"/>
</dbReference>
<dbReference type="Pfam" id="PF14559">
    <property type="entry name" value="TPR_19"/>
    <property type="match status" value="1"/>
</dbReference>
<proteinExistence type="predicted"/>
<dbReference type="Gene3D" id="1.25.40.10">
    <property type="entry name" value="Tetratricopeptide repeat domain"/>
    <property type="match status" value="7"/>
</dbReference>
<dbReference type="PROSITE" id="PS50005">
    <property type="entry name" value="TPR"/>
    <property type="match status" value="8"/>
</dbReference>
<gene>
    <name evidence="2" type="ORF">bsdtb5_18230</name>
</gene>
<dbReference type="KEGG" id="ahb:bsdtb5_18230"/>
<dbReference type="Pfam" id="PF13414">
    <property type="entry name" value="TPR_11"/>
    <property type="match status" value="1"/>
</dbReference>